<dbReference type="Proteomes" id="UP000261812">
    <property type="component" value="Chromosome"/>
</dbReference>
<dbReference type="PANTHER" id="PTHR12149:SF8">
    <property type="entry name" value="PROTEIN-RIBULOSAMINE 3-KINASE"/>
    <property type="match status" value="1"/>
</dbReference>
<name>A0A7D6J340_9CYAN</name>
<dbReference type="Gene3D" id="3.90.1200.10">
    <property type="match status" value="1"/>
</dbReference>
<proteinExistence type="inferred from homology"/>
<dbReference type="KEGG" id="tsq:D3A95_10960"/>
<accession>A0A7D6J340</accession>
<dbReference type="Gene3D" id="3.30.200.20">
    <property type="entry name" value="Phosphorylase Kinase, domain 1"/>
    <property type="match status" value="1"/>
</dbReference>
<evidence type="ECO:0000313" key="2">
    <source>
        <dbReference type="EMBL" id="QLL29454.1"/>
    </source>
</evidence>
<dbReference type="Pfam" id="PF03881">
    <property type="entry name" value="Fructosamin_kin"/>
    <property type="match status" value="1"/>
</dbReference>
<dbReference type="PANTHER" id="PTHR12149">
    <property type="entry name" value="FRUCTOSAMINE 3 KINASE-RELATED PROTEIN"/>
    <property type="match status" value="1"/>
</dbReference>
<reference evidence="3" key="1">
    <citation type="submission" date="2018-09" db="EMBL/GenBank/DDBJ databases">
        <title>Complete genome sequence of thermophilic cyanobacteria strain Thermosynechococcus elongatus PKUAC-SCTE542.</title>
        <authorList>
            <person name="Liang Y."/>
            <person name="Tang J."/>
            <person name="Daroch M."/>
        </authorList>
    </citation>
    <scope>NUCLEOTIDE SEQUENCE [LARGE SCALE GENOMIC DNA]</scope>
    <source>
        <strain evidence="3">E542</strain>
    </source>
</reference>
<comment type="similarity">
    <text evidence="1">Belongs to the fructosamine kinase family.</text>
</comment>
<dbReference type="EMBL" id="CP032152">
    <property type="protein sequence ID" value="QLL29454.1"/>
    <property type="molecule type" value="Genomic_DNA"/>
</dbReference>
<dbReference type="PIRSF" id="PIRSF006221">
    <property type="entry name" value="Ketosamine-3-kinase"/>
    <property type="match status" value="1"/>
</dbReference>
<keyword evidence="1 2" id="KW-0418">Kinase</keyword>
<dbReference type="GO" id="GO:0016301">
    <property type="term" value="F:kinase activity"/>
    <property type="evidence" value="ECO:0007669"/>
    <property type="project" value="UniProtKB-UniRule"/>
</dbReference>
<keyword evidence="1" id="KW-0808">Transferase</keyword>
<organism evidence="2 3">
    <name type="scientific">Thermosynechococcus sichuanensis E542</name>
    <dbReference type="NCBI Taxonomy" id="2016101"/>
    <lineage>
        <taxon>Bacteria</taxon>
        <taxon>Bacillati</taxon>
        <taxon>Cyanobacteriota</taxon>
        <taxon>Cyanophyceae</taxon>
        <taxon>Acaryochloridales</taxon>
        <taxon>Thermosynechococcaceae</taxon>
        <taxon>Thermosynechococcus</taxon>
        <taxon>Thermosynechococcus sichuanensis</taxon>
    </lineage>
</organism>
<dbReference type="InterPro" id="IPR016477">
    <property type="entry name" value="Fructo-/Ketosamine-3-kinase"/>
</dbReference>
<evidence type="ECO:0000313" key="3">
    <source>
        <dbReference type="Proteomes" id="UP000261812"/>
    </source>
</evidence>
<sequence>MPHLRRLRVEGVGRWQQLWDQFAAATGQRLHGGKALAVGGGSINTTYVWQHPEQTLFIKFNRPERQAMFAAEANALKAIAKVQAIRVPLPLLWGVVEDASFLVLEYLPLTSAGDWWQMGVALAQLHLKGKGDRYGWPENNTIGATPQINPWSDNWGEFFRDARLRYQFDLARRRGGHFPKAEKLLAAMPELLNHKPTPTLVHGDLWSGNAAFCRTGEPVIFDPASYYGDREVDLAMSELFGGFPAAFYEGYNAMYPLPAGYTQRKTIYNLYHILNHFNLFGGSYGTQAQYMIEQILRFL</sequence>
<dbReference type="SUPFAM" id="SSF56112">
    <property type="entry name" value="Protein kinase-like (PK-like)"/>
    <property type="match status" value="1"/>
</dbReference>
<dbReference type="AlphaFoldDB" id="A0A7D6J340"/>
<protein>
    <submittedName>
        <fullName evidence="2">Fructosamine kinase family protein</fullName>
    </submittedName>
</protein>
<evidence type="ECO:0000256" key="1">
    <source>
        <dbReference type="PIRNR" id="PIRNR006221"/>
    </source>
</evidence>
<dbReference type="InterPro" id="IPR011009">
    <property type="entry name" value="Kinase-like_dom_sf"/>
</dbReference>
<gene>
    <name evidence="2" type="ORF">D3A95_10960</name>
</gene>
<keyword evidence="3" id="KW-1185">Reference proteome</keyword>